<name>A0A510DRH6_9CREN</name>
<evidence type="ECO:0000259" key="6">
    <source>
        <dbReference type="Pfam" id="PF01385"/>
    </source>
</evidence>
<dbReference type="KEGG" id="step:IC006_0071"/>
<evidence type="ECO:0000313" key="9">
    <source>
        <dbReference type="Proteomes" id="UP000322983"/>
    </source>
</evidence>
<evidence type="ECO:0000259" key="7">
    <source>
        <dbReference type="Pfam" id="PF07282"/>
    </source>
</evidence>
<dbReference type="NCBIfam" id="NF040570">
    <property type="entry name" value="guided_TnpB"/>
    <property type="match status" value="1"/>
</dbReference>
<dbReference type="STRING" id="1294262.GCA_001316085_00871"/>
<feature type="domain" description="Cas12f1-like TNB" evidence="7">
    <location>
        <begin position="191"/>
        <end position="257"/>
    </location>
</feature>
<evidence type="ECO:0000256" key="2">
    <source>
        <dbReference type="ARBA" id="ARBA00011044"/>
    </source>
</evidence>
<dbReference type="InterPro" id="IPR010095">
    <property type="entry name" value="Cas12f1-like_TNB"/>
</dbReference>
<evidence type="ECO:0000313" key="8">
    <source>
        <dbReference type="EMBL" id="BBG22787.1"/>
    </source>
</evidence>
<dbReference type="Proteomes" id="UP000322983">
    <property type="component" value="Chromosome"/>
</dbReference>
<dbReference type="GO" id="GO:0003677">
    <property type="term" value="F:DNA binding"/>
    <property type="evidence" value="ECO:0007669"/>
    <property type="project" value="UniProtKB-KW"/>
</dbReference>
<dbReference type="Pfam" id="PF01385">
    <property type="entry name" value="OrfB_IS605"/>
    <property type="match status" value="1"/>
</dbReference>
<comment type="similarity">
    <text evidence="2">In the N-terminal section; belongs to the transposase 2 family.</text>
</comment>
<dbReference type="GO" id="GO:0006310">
    <property type="term" value="P:DNA recombination"/>
    <property type="evidence" value="ECO:0007669"/>
    <property type="project" value="UniProtKB-KW"/>
</dbReference>
<evidence type="ECO:0000256" key="3">
    <source>
        <dbReference type="ARBA" id="ARBA00022578"/>
    </source>
</evidence>
<evidence type="ECO:0000256" key="1">
    <source>
        <dbReference type="ARBA" id="ARBA00008761"/>
    </source>
</evidence>
<feature type="domain" description="Probable transposase IS891/IS1136/IS1341" evidence="6">
    <location>
        <begin position="65"/>
        <end position="175"/>
    </location>
</feature>
<dbReference type="EMBL" id="AP018929">
    <property type="protein sequence ID" value="BBG22787.1"/>
    <property type="molecule type" value="Genomic_DNA"/>
</dbReference>
<dbReference type="Pfam" id="PF07282">
    <property type="entry name" value="Cas12f1-like_TNB"/>
    <property type="match status" value="1"/>
</dbReference>
<gene>
    <name evidence="8" type="ORF">IC006_0071</name>
</gene>
<dbReference type="GO" id="GO:0032196">
    <property type="term" value="P:transposition"/>
    <property type="evidence" value="ECO:0007669"/>
    <property type="project" value="UniProtKB-KW"/>
</dbReference>
<evidence type="ECO:0000256" key="4">
    <source>
        <dbReference type="ARBA" id="ARBA00023125"/>
    </source>
</evidence>
<dbReference type="PANTHER" id="PTHR30405:SF11">
    <property type="entry name" value="RNA-GUIDED DNA ENDONUCLEASE RV2885C-RELATED"/>
    <property type="match status" value="1"/>
</dbReference>
<organism evidence="8 9">
    <name type="scientific">Sulfuracidifex tepidarius</name>
    <dbReference type="NCBI Taxonomy" id="1294262"/>
    <lineage>
        <taxon>Archaea</taxon>
        <taxon>Thermoproteota</taxon>
        <taxon>Thermoprotei</taxon>
        <taxon>Sulfolobales</taxon>
        <taxon>Sulfolobaceae</taxon>
        <taxon>Sulfuracidifex</taxon>
    </lineage>
</organism>
<evidence type="ECO:0000256" key="5">
    <source>
        <dbReference type="ARBA" id="ARBA00023172"/>
    </source>
</evidence>
<sequence>MYPQSGWKVTYVREIRKGKKKLMTLTLSHLGIFHVVVHRDFPLDRVKRVVVKLTKSEKVYVTFIVEDVTIPSLPKTGKVVALDVGVEKLLVTSDGEYVPNTRPYEKALWRVKHLRKGLSRKKFLSHNLFLAKVKVARAYEHVRQLRRDLYMKLGKYLATHYDMVVMEDIHVKQMVGKSLRKTRASLHDVAFHELRTVVHYQLQKYGKSLTLVDPAYTSRTCANCGYVKEDLTLQDRVFSCQRCGWVAGRDYNASLNILRRSGSERPAGPVEFRPLPFVGKVGGVNQEAPP</sequence>
<dbReference type="AlphaFoldDB" id="A0A510DRH6"/>
<reference evidence="8 9" key="1">
    <citation type="journal article" date="2020" name="Int. J. Syst. Evol. Microbiol.">
        <title>Sulfuracidifex tepidarius gen. nov., sp. nov. and transfer of Sulfolobus metallicus Huber and Stetter 1992 to the genus Sulfuracidifex as Sulfuracidifex metallicus comb. nov.</title>
        <authorList>
            <person name="Itoh T."/>
            <person name="Miura T."/>
            <person name="Sakai H.D."/>
            <person name="Kato S."/>
            <person name="Ohkuma M."/>
            <person name="Takashina T."/>
        </authorList>
    </citation>
    <scope>NUCLEOTIDE SEQUENCE [LARGE SCALE GENOMIC DNA]</scope>
    <source>
        <strain evidence="8 9">IC-006</strain>
    </source>
</reference>
<dbReference type="PANTHER" id="PTHR30405">
    <property type="entry name" value="TRANSPOSASE"/>
    <property type="match status" value="1"/>
</dbReference>
<keyword evidence="3" id="KW-0815">Transposition</keyword>
<proteinExistence type="inferred from homology"/>
<keyword evidence="4" id="KW-0238">DNA-binding</keyword>
<dbReference type="InterPro" id="IPR001959">
    <property type="entry name" value="Transposase"/>
</dbReference>
<keyword evidence="9" id="KW-1185">Reference proteome</keyword>
<evidence type="ECO:0008006" key="10">
    <source>
        <dbReference type="Google" id="ProtNLM"/>
    </source>
</evidence>
<comment type="similarity">
    <text evidence="1">In the C-terminal section; belongs to the transposase 35 family.</text>
</comment>
<keyword evidence="5" id="KW-0233">DNA recombination</keyword>
<accession>A0A510DRH6</accession>
<dbReference type="NCBIfam" id="TIGR01766">
    <property type="entry name" value="IS200/IS605 family accessory protein TnpB-like domain"/>
    <property type="match status" value="1"/>
</dbReference>
<dbReference type="InterPro" id="IPR051399">
    <property type="entry name" value="RNA-guided_DNA_endo/Transpos"/>
</dbReference>
<protein>
    <recommendedName>
        <fullName evidence="10">Transposase</fullName>
    </recommendedName>
</protein>